<organism evidence="2 3">
    <name type="scientific">Dendrobium nobile</name>
    <name type="common">Orchid</name>
    <dbReference type="NCBI Taxonomy" id="94219"/>
    <lineage>
        <taxon>Eukaryota</taxon>
        <taxon>Viridiplantae</taxon>
        <taxon>Streptophyta</taxon>
        <taxon>Embryophyta</taxon>
        <taxon>Tracheophyta</taxon>
        <taxon>Spermatophyta</taxon>
        <taxon>Magnoliopsida</taxon>
        <taxon>Liliopsida</taxon>
        <taxon>Asparagales</taxon>
        <taxon>Orchidaceae</taxon>
        <taxon>Epidendroideae</taxon>
        <taxon>Malaxideae</taxon>
        <taxon>Dendrobiinae</taxon>
        <taxon>Dendrobium</taxon>
    </lineage>
</organism>
<evidence type="ECO:0000313" key="2">
    <source>
        <dbReference type="EMBL" id="KAI0496019.1"/>
    </source>
</evidence>
<keyword evidence="3" id="KW-1185">Reference proteome</keyword>
<comment type="caution">
    <text evidence="2">The sequence shown here is derived from an EMBL/GenBank/DDBJ whole genome shotgun (WGS) entry which is preliminary data.</text>
</comment>
<dbReference type="AlphaFoldDB" id="A0A8T3AIB6"/>
<sequence>MMIAFLYYPLGTWPPAKDISKKRSNHLRTSAHSSIKKEKKTTKENKLNQKQTSHHHICKI</sequence>
<proteinExistence type="predicted"/>
<gene>
    <name evidence="2" type="ORF">KFK09_022326</name>
</gene>
<protein>
    <submittedName>
        <fullName evidence="2">Uncharacterized protein</fullName>
    </submittedName>
</protein>
<accession>A0A8T3AIB6</accession>
<reference evidence="2" key="1">
    <citation type="journal article" date="2022" name="Front. Genet.">
        <title>Chromosome-Scale Assembly of the Dendrobium nobile Genome Provides Insights Into the Molecular Mechanism of the Biosynthesis of the Medicinal Active Ingredient of Dendrobium.</title>
        <authorList>
            <person name="Xu Q."/>
            <person name="Niu S.-C."/>
            <person name="Li K.-L."/>
            <person name="Zheng P.-J."/>
            <person name="Zhang X.-J."/>
            <person name="Jia Y."/>
            <person name="Liu Y."/>
            <person name="Niu Y.-X."/>
            <person name="Yu L.-H."/>
            <person name="Chen D.-F."/>
            <person name="Zhang G.-Q."/>
        </authorList>
    </citation>
    <scope>NUCLEOTIDE SEQUENCE</scope>
    <source>
        <tissue evidence="2">Leaf</tissue>
    </source>
</reference>
<name>A0A8T3AIB6_DENNO</name>
<feature type="region of interest" description="Disordered" evidence="1">
    <location>
        <begin position="18"/>
        <end position="60"/>
    </location>
</feature>
<evidence type="ECO:0000256" key="1">
    <source>
        <dbReference type="SAM" id="MobiDB-lite"/>
    </source>
</evidence>
<evidence type="ECO:0000313" key="3">
    <source>
        <dbReference type="Proteomes" id="UP000829196"/>
    </source>
</evidence>
<dbReference type="Proteomes" id="UP000829196">
    <property type="component" value="Unassembled WGS sequence"/>
</dbReference>
<dbReference type="EMBL" id="JAGYWB010000016">
    <property type="protein sequence ID" value="KAI0496019.1"/>
    <property type="molecule type" value="Genomic_DNA"/>
</dbReference>